<protein>
    <recommendedName>
        <fullName evidence="7">Major facilitator superfamily (MFS) profile domain-containing protein</fullName>
    </recommendedName>
</protein>
<evidence type="ECO:0000313" key="9">
    <source>
        <dbReference type="Proteomes" id="UP000258309"/>
    </source>
</evidence>
<feature type="transmembrane region" description="Helical" evidence="6">
    <location>
        <begin position="53"/>
        <end position="76"/>
    </location>
</feature>
<dbReference type="Pfam" id="PF00083">
    <property type="entry name" value="Sugar_tr"/>
    <property type="match status" value="1"/>
</dbReference>
<feature type="non-terminal residue" evidence="8">
    <location>
        <position position="1"/>
    </location>
</feature>
<dbReference type="PROSITE" id="PS50850">
    <property type="entry name" value="MFS"/>
    <property type="match status" value="1"/>
</dbReference>
<evidence type="ECO:0000256" key="4">
    <source>
        <dbReference type="ARBA" id="ARBA00022989"/>
    </source>
</evidence>
<dbReference type="InterPro" id="IPR036259">
    <property type="entry name" value="MFS_trans_sf"/>
</dbReference>
<keyword evidence="3 6" id="KW-0812">Transmembrane</keyword>
<feature type="transmembrane region" description="Helical" evidence="6">
    <location>
        <begin position="88"/>
        <end position="110"/>
    </location>
</feature>
<comment type="similarity">
    <text evidence="2">Belongs to the major facilitator superfamily. Sugar transporter (TC 2.A.1.1) family.</text>
</comment>
<dbReference type="GO" id="GO:0016020">
    <property type="term" value="C:membrane"/>
    <property type="evidence" value="ECO:0007669"/>
    <property type="project" value="UniProtKB-SubCell"/>
</dbReference>
<feature type="non-terminal residue" evidence="8">
    <location>
        <position position="189"/>
    </location>
</feature>
<keyword evidence="9" id="KW-1185">Reference proteome</keyword>
<proteinExistence type="inferred from homology"/>
<feature type="transmembrane region" description="Helical" evidence="6">
    <location>
        <begin position="145"/>
        <end position="165"/>
    </location>
</feature>
<dbReference type="AlphaFoldDB" id="A0A3E2H575"/>
<evidence type="ECO:0000256" key="2">
    <source>
        <dbReference type="ARBA" id="ARBA00010992"/>
    </source>
</evidence>
<dbReference type="Proteomes" id="UP000258309">
    <property type="component" value="Unassembled WGS sequence"/>
</dbReference>
<dbReference type="OMA" id="RCTERRT"/>
<accession>A0A3E2H575</accession>
<comment type="subcellular location">
    <subcellularLocation>
        <location evidence="1">Membrane</location>
        <topology evidence="1">Multi-pass membrane protein</topology>
    </subcellularLocation>
</comment>
<dbReference type="GO" id="GO:0005351">
    <property type="term" value="F:carbohydrate:proton symporter activity"/>
    <property type="evidence" value="ECO:0007669"/>
    <property type="project" value="TreeGrafter"/>
</dbReference>
<evidence type="ECO:0000313" key="8">
    <source>
        <dbReference type="EMBL" id="RFU28546.1"/>
    </source>
</evidence>
<sequence length="189" mass="19845">MAGASFYNFLIAISVTVGAYTYGFNNSVIAPVYGMPGFFQYFGLSAEAGNQRTASIIGAANGLFFSGGMLGCFTIAWKGDVFGRVRNLQIVAAICLISAIIQGASVHIAMFIVGRFFSGYGSGSMVSLIPIYLSEIAPPHMRGRMVGLAAVGQVIGYTIAGWAGYGCSFGNAKISWRLLTCLQGKANSS</sequence>
<evidence type="ECO:0000259" key="7">
    <source>
        <dbReference type="PROSITE" id="PS50850"/>
    </source>
</evidence>
<dbReference type="PANTHER" id="PTHR48022:SF11">
    <property type="entry name" value="MONOSACCHARIDE TRANSPORTER (HXT8), PUTATIVE (AFU_ORTHOLOGUE AFUA_2G08120)-RELATED"/>
    <property type="match status" value="1"/>
</dbReference>
<name>A0A3E2H575_SCYLI</name>
<dbReference type="InterPro" id="IPR050360">
    <property type="entry name" value="MFS_Sugar_Transporters"/>
</dbReference>
<dbReference type="EMBL" id="NCSJ02000159">
    <property type="protein sequence ID" value="RFU28546.1"/>
    <property type="molecule type" value="Genomic_DNA"/>
</dbReference>
<keyword evidence="4 6" id="KW-1133">Transmembrane helix</keyword>
<keyword evidence="5 6" id="KW-0472">Membrane</keyword>
<feature type="transmembrane region" description="Helical" evidence="6">
    <location>
        <begin position="7"/>
        <end position="33"/>
    </location>
</feature>
<evidence type="ECO:0000256" key="3">
    <source>
        <dbReference type="ARBA" id="ARBA00022692"/>
    </source>
</evidence>
<dbReference type="InterPro" id="IPR005828">
    <property type="entry name" value="MFS_sugar_transport-like"/>
</dbReference>
<comment type="caution">
    <text evidence="8">The sequence shown here is derived from an EMBL/GenBank/DDBJ whole genome shotgun (WGS) entry which is preliminary data.</text>
</comment>
<reference evidence="8 9" key="1">
    <citation type="submission" date="2018-05" db="EMBL/GenBank/DDBJ databases">
        <title>Draft genome sequence of Scytalidium lignicola DSM 105466, a ubiquitous saprotrophic fungus.</title>
        <authorList>
            <person name="Buettner E."/>
            <person name="Gebauer A.M."/>
            <person name="Hofrichter M."/>
            <person name="Liers C."/>
            <person name="Kellner H."/>
        </authorList>
    </citation>
    <scope>NUCLEOTIDE SEQUENCE [LARGE SCALE GENOMIC DNA]</scope>
    <source>
        <strain evidence="8 9">DSM 105466</strain>
    </source>
</reference>
<feature type="domain" description="Major facilitator superfamily (MFS) profile" evidence="7">
    <location>
        <begin position="11"/>
        <end position="189"/>
    </location>
</feature>
<dbReference type="OrthoDB" id="6612291at2759"/>
<dbReference type="Gene3D" id="1.20.1250.20">
    <property type="entry name" value="MFS general substrate transporter like domains"/>
    <property type="match status" value="1"/>
</dbReference>
<dbReference type="PANTHER" id="PTHR48022">
    <property type="entry name" value="PLASTIDIC GLUCOSE TRANSPORTER 4"/>
    <property type="match status" value="1"/>
</dbReference>
<evidence type="ECO:0000256" key="5">
    <source>
        <dbReference type="ARBA" id="ARBA00023136"/>
    </source>
</evidence>
<evidence type="ECO:0000256" key="1">
    <source>
        <dbReference type="ARBA" id="ARBA00004141"/>
    </source>
</evidence>
<evidence type="ECO:0000256" key="6">
    <source>
        <dbReference type="SAM" id="Phobius"/>
    </source>
</evidence>
<dbReference type="InterPro" id="IPR020846">
    <property type="entry name" value="MFS_dom"/>
</dbReference>
<gene>
    <name evidence="8" type="ORF">B7463_g7790</name>
</gene>
<dbReference type="SUPFAM" id="SSF103473">
    <property type="entry name" value="MFS general substrate transporter"/>
    <property type="match status" value="1"/>
</dbReference>
<organism evidence="8 9">
    <name type="scientific">Scytalidium lignicola</name>
    <name type="common">Hyphomycete</name>
    <dbReference type="NCBI Taxonomy" id="5539"/>
    <lineage>
        <taxon>Eukaryota</taxon>
        <taxon>Fungi</taxon>
        <taxon>Dikarya</taxon>
        <taxon>Ascomycota</taxon>
        <taxon>Pezizomycotina</taxon>
        <taxon>Leotiomycetes</taxon>
        <taxon>Leotiomycetes incertae sedis</taxon>
        <taxon>Scytalidium</taxon>
    </lineage>
</organism>